<accession>A0ABN9T7P2</accession>
<dbReference type="Gene3D" id="3.40.50.1820">
    <property type="entry name" value="alpha/beta hydrolase"/>
    <property type="match status" value="1"/>
</dbReference>
<name>A0ABN9T7P2_9DINO</name>
<protein>
    <submittedName>
        <fullName evidence="1">Uncharacterized protein</fullName>
    </submittedName>
</protein>
<sequence length="184" mass="19649">YGISEGSPSMASIERTASQALIEVTMALNNGSTSSDLEFGAIGHSIGCAAALRLATALQTTTPLRHVALCAPFTSLPEVAKVLLPILKIVPTWLIATLTSRNAWDNMAEVSHLARNPAKAPRVDVIHGTRDEICPQDHGVALEGRMKSLQLASTFRSVKAGHNDILGTKAFAEWLEKKVHMADA</sequence>
<feature type="non-terminal residue" evidence="1">
    <location>
        <position position="1"/>
    </location>
</feature>
<dbReference type="SUPFAM" id="SSF53474">
    <property type="entry name" value="alpha/beta-Hydrolases"/>
    <property type="match status" value="1"/>
</dbReference>
<dbReference type="PANTHER" id="PTHR12277:SF81">
    <property type="entry name" value="PROTEIN ABHD13"/>
    <property type="match status" value="1"/>
</dbReference>
<dbReference type="EMBL" id="CAUYUJ010014428">
    <property type="protein sequence ID" value="CAK0841119.1"/>
    <property type="molecule type" value="Genomic_DNA"/>
</dbReference>
<reference evidence="1" key="1">
    <citation type="submission" date="2023-10" db="EMBL/GenBank/DDBJ databases">
        <authorList>
            <person name="Chen Y."/>
            <person name="Shah S."/>
            <person name="Dougan E. K."/>
            <person name="Thang M."/>
            <person name="Chan C."/>
        </authorList>
    </citation>
    <scope>NUCLEOTIDE SEQUENCE [LARGE SCALE GENOMIC DNA]</scope>
</reference>
<dbReference type="InterPro" id="IPR029058">
    <property type="entry name" value="AB_hydrolase_fold"/>
</dbReference>
<evidence type="ECO:0000313" key="2">
    <source>
        <dbReference type="Proteomes" id="UP001189429"/>
    </source>
</evidence>
<evidence type="ECO:0000313" key="1">
    <source>
        <dbReference type="EMBL" id="CAK0841119.1"/>
    </source>
</evidence>
<organism evidence="1 2">
    <name type="scientific">Prorocentrum cordatum</name>
    <dbReference type="NCBI Taxonomy" id="2364126"/>
    <lineage>
        <taxon>Eukaryota</taxon>
        <taxon>Sar</taxon>
        <taxon>Alveolata</taxon>
        <taxon>Dinophyceae</taxon>
        <taxon>Prorocentrales</taxon>
        <taxon>Prorocentraceae</taxon>
        <taxon>Prorocentrum</taxon>
    </lineage>
</organism>
<gene>
    <name evidence="1" type="ORF">PCOR1329_LOCUS36405</name>
</gene>
<comment type="caution">
    <text evidence="1">The sequence shown here is derived from an EMBL/GenBank/DDBJ whole genome shotgun (WGS) entry which is preliminary data.</text>
</comment>
<proteinExistence type="predicted"/>
<keyword evidence="2" id="KW-1185">Reference proteome</keyword>
<dbReference type="PANTHER" id="PTHR12277">
    <property type="entry name" value="ALPHA/BETA HYDROLASE DOMAIN-CONTAINING PROTEIN"/>
    <property type="match status" value="1"/>
</dbReference>
<dbReference type="Proteomes" id="UP001189429">
    <property type="component" value="Unassembled WGS sequence"/>
</dbReference>